<dbReference type="Pfam" id="PF00005">
    <property type="entry name" value="ABC_tran"/>
    <property type="match status" value="1"/>
</dbReference>
<name>A0A074TLB6_9RHOB</name>
<accession>A0A074TLB6</accession>
<protein>
    <submittedName>
        <fullName evidence="5">ABC transporter ATP-binding protein</fullName>
    </submittedName>
</protein>
<evidence type="ECO:0000256" key="2">
    <source>
        <dbReference type="ARBA" id="ARBA00022741"/>
    </source>
</evidence>
<evidence type="ECO:0000313" key="5">
    <source>
        <dbReference type="EMBL" id="KEP69753.1"/>
    </source>
</evidence>
<evidence type="ECO:0000256" key="1">
    <source>
        <dbReference type="ARBA" id="ARBA00022448"/>
    </source>
</evidence>
<keyword evidence="6" id="KW-1185">Reference proteome</keyword>
<dbReference type="InterPro" id="IPR027417">
    <property type="entry name" value="P-loop_NTPase"/>
</dbReference>
<evidence type="ECO:0000313" key="6">
    <source>
        <dbReference type="Proteomes" id="UP000027725"/>
    </source>
</evidence>
<dbReference type="Gene3D" id="3.40.50.300">
    <property type="entry name" value="P-loop containing nucleotide triphosphate hydrolases"/>
    <property type="match status" value="1"/>
</dbReference>
<dbReference type="STRING" id="1185766.SAMN05216224_1011048"/>
<dbReference type="PROSITE" id="PS50893">
    <property type="entry name" value="ABC_TRANSPORTER_2"/>
    <property type="match status" value="1"/>
</dbReference>
<sequence>MSLNLTEISLTAPRETRALFAPLSLSVAPGETVCVMGPSGIGKSSLIALIGGHLPRGFTTRGTVTLAGTDLLDLPAEQRSVGVLFQDAQLFPHLSVGDNLAFGLRADLRGRKARREAVEQALEQAGLRGFAARDPATLSGGQRMRVALMRSLLAAPKAMLIDEAFARLDADLRVEMRAFALRHIAARRIPALMVSHDDQDAQAADRMIRLSR</sequence>
<dbReference type="RefSeq" id="WP_038065980.1">
    <property type="nucleotide sequence ID" value="NZ_FOVB01000001.1"/>
</dbReference>
<keyword evidence="3 5" id="KW-0067">ATP-binding</keyword>
<dbReference type="Proteomes" id="UP000027725">
    <property type="component" value="Unassembled WGS sequence"/>
</dbReference>
<dbReference type="AlphaFoldDB" id="A0A074TLB6"/>
<comment type="caution">
    <text evidence="5">The sequence shown here is derived from an EMBL/GenBank/DDBJ whole genome shotgun (WGS) entry which is preliminary data.</text>
</comment>
<dbReference type="OrthoDB" id="9802264at2"/>
<dbReference type="GO" id="GO:0016887">
    <property type="term" value="F:ATP hydrolysis activity"/>
    <property type="evidence" value="ECO:0007669"/>
    <property type="project" value="InterPro"/>
</dbReference>
<dbReference type="EMBL" id="JHEH01000011">
    <property type="protein sequence ID" value="KEP69753.1"/>
    <property type="molecule type" value="Genomic_DNA"/>
</dbReference>
<dbReference type="SUPFAM" id="SSF52540">
    <property type="entry name" value="P-loop containing nucleoside triphosphate hydrolases"/>
    <property type="match status" value="1"/>
</dbReference>
<evidence type="ECO:0000256" key="3">
    <source>
        <dbReference type="ARBA" id="ARBA00022840"/>
    </source>
</evidence>
<dbReference type="InterPro" id="IPR003439">
    <property type="entry name" value="ABC_transporter-like_ATP-bd"/>
</dbReference>
<dbReference type="eggNOG" id="COG4136">
    <property type="taxonomic scope" value="Bacteria"/>
</dbReference>
<organism evidence="5 6">
    <name type="scientific">Thioclava dalianensis</name>
    <dbReference type="NCBI Taxonomy" id="1185766"/>
    <lineage>
        <taxon>Bacteria</taxon>
        <taxon>Pseudomonadati</taxon>
        <taxon>Pseudomonadota</taxon>
        <taxon>Alphaproteobacteria</taxon>
        <taxon>Rhodobacterales</taxon>
        <taxon>Paracoccaceae</taxon>
        <taxon>Thioclava</taxon>
    </lineage>
</organism>
<dbReference type="InterPro" id="IPR050093">
    <property type="entry name" value="ABC_SmlMolc_Importer"/>
</dbReference>
<keyword evidence="2" id="KW-0547">Nucleotide-binding</keyword>
<dbReference type="PANTHER" id="PTHR42781:SF4">
    <property type="entry name" value="SPERMIDINE_PUTRESCINE IMPORT ATP-BINDING PROTEIN POTA"/>
    <property type="match status" value="1"/>
</dbReference>
<dbReference type="SMART" id="SM00382">
    <property type="entry name" value="AAA"/>
    <property type="match status" value="1"/>
</dbReference>
<dbReference type="InterPro" id="IPR003593">
    <property type="entry name" value="AAA+_ATPase"/>
</dbReference>
<dbReference type="GO" id="GO:0005524">
    <property type="term" value="F:ATP binding"/>
    <property type="evidence" value="ECO:0007669"/>
    <property type="project" value="UniProtKB-KW"/>
</dbReference>
<proteinExistence type="predicted"/>
<evidence type="ECO:0000259" key="4">
    <source>
        <dbReference type="PROSITE" id="PS50893"/>
    </source>
</evidence>
<gene>
    <name evidence="5" type="ORF">DL1_02765</name>
</gene>
<reference evidence="5 6" key="1">
    <citation type="submission" date="2014-03" db="EMBL/GenBank/DDBJ databases">
        <title>The draft genome sequence of Thioclava dalianensis DLFJ1-1.</title>
        <authorList>
            <person name="Lai Q."/>
            <person name="Shao Z."/>
        </authorList>
    </citation>
    <scope>NUCLEOTIDE SEQUENCE [LARGE SCALE GENOMIC DNA]</scope>
    <source>
        <strain evidence="5 6">DLFJ1-1</strain>
    </source>
</reference>
<dbReference type="PANTHER" id="PTHR42781">
    <property type="entry name" value="SPERMIDINE/PUTRESCINE IMPORT ATP-BINDING PROTEIN POTA"/>
    <property type="match status" value="1"/>
</dbReference>
<feature type="domain" description="ABC transporter" evidence="4">
    <location>
        <begin position="3"/>
        <end position="212"/>
    </location>
</feature>
<keyword evidence="1" id="KW-0813">Transport</keyword>